<organism evidence="1 2">
    <name type="scientific">Puccinia graminis f. sp. tritici</name>
    <dbReference type="NCBI Taxonomy" id="56615"/>
    <lineage>
        <taxon>Eukaryota</taxon>
        <taxon>Fungi</taxon>
        <taxon>Dikarya</taxon>
        <taxon>Basidiomycota</taxon>
        <taxon>Pucciniomycotina</taxon>
        <taxon>Pucciniomycetes</taxon>
        <taxon>Pucciniales</taxon>
        <taxon>Pucciniaceae</taxon>
        <taxon>Puccinia</taxon>
    </lineage>
</organism>
<keyword evidence="2" id="KW-1185">Reference proteome</keyword>
<evidence type="ECO:0000313" key="2">
    <source>
        <dbReference type="Proteomes" id="UP000324748"/>
    </source>
</evidence>
<proteinExistence type="predicted"/>
<name>A0A5B0PLY6_PUCGR</name>
<dbReference type="Proteomes" id="UP000324748">
    <property type="component" value="Unassembled WGS sequence"/>
</dbReference>
<dbReference type="AlphaFoldDB" id="A0A5B0PLY6"/>
<evidence type="ECO:0000313" key="1">
    <source>
        <dbReference type="EMBL" id="KAA1100949.1"/>
    </source>
</evidence>
<gene>
    <name evidence="1" type="ORF">PGT21_002513</name>
</gene>
<protein>
    <submittedName>
        <fullName evidence="1">Uncharacterized protein</fullName>
    </submittedName>
</protein>
<accession>A0A5B0PLY6</accession>
<reference evidence="1 2" key="1">
    <citation type="submission" date="2019-05" db="EMBL/GenBank/DDBJ databases">
        <title>Emergence of the Ug99 lineage of the wheat stem rust pathogen through somatic hybridization.</title>
        <authorList>
            <person name="Li F."/>
            <person name="Upadhyaya N.M."/>
            <person name="Sperschneider J."/>
            <person name="Matny O."/>
            <person name="Nguyen-Phuc H."/>
            <person name="Mago R."/>
            <person name="Raley C."/>
            <person name="Miller M.E."/>
            <person name="Silverstein K.A.T."/>
            <person name="Henningsen E."/>
            <person name="Hirsch C.D."/>
            <person name="Visser B."/>
            <person name="Pretorius Z.A."/>
            <person name="Steffenson B.J."/>
            <person name="Schwessinger B."/>
            <person name="Dodds P.N."/>
            <person name="Figueroa M."/>
        </authorList>
    </citation>
    <scope>NUCLEOTIDE SEQUENCE [LARGE SCALE GENOMIC DNA]</scope>
    <source>
        <strain evidence="1">21-0</strain>
    </source>
</reference>
<sequence>MSPGTGTGRDCEATLPIFDHPDRPYHLASQDPLARPKTAARRSYFQVPHMLWSSLYHLLCDWVKGFALVNTRAGPIIRNRSRLLLDSRTNPVETAHSGIIGPKTSSHLDEDLSRLRGTRLGTVGGGSAGCLLPLGPGSCRFSAIRGERVLEGLLLRSLNSIRTTLGLAKPPRRVVWVISLVADRFNWKAGITLGSYGSRGLIDVLQSVLNPTVSDDCELLLRLLLYQLYCVPFSGQ</sequence>
<dbReference type="EMBL" id="VSWC01000053">
    <property type="protein sequence ID" value="KAA1100949.1"/>
    <property type="molecule type" value="Genomic_DNA"/>
</dbReference>
<comment type="caution">
    <text evidence="1">The sequence shown here is derived from an EMBL/GenBank/DDBJ whole genome shotgun (WGS) entry which is preliminary data.</text>
</comment>